<proteinExistence type="predicted"/>
<reference evidence="1" key="1">
    <citation type="submission" date="2019-07" db="EMBL/GenBank/DDBJ databases">
        <authorList>
            <person name="Dittberner H."/>
        </authorList>
    </citation>
    <scope>NUCLEOTIDE SEQUENCE [LARGE SCALE GENOMIC DNA]</scope>
</reference>
<dbReference type="EMBL" id="CABITT030000007">
    <property type="protein sequence ID" value="VVB11186.1"/>
    <property type="molecule type" value="Genomic_DNA"/>
</dbReference>
<keyword evidence="2" id="KW-1185">Reference proteome</keyword>
<name>A0A565CC86_9BRAS</name>
<dbReference type="AlphaFoldDB" id="A0A565CC86"/>
<protein>
    <submittedName>
        <fullName evidence="1">Uncharacterized protein</fullName>
    </submittedName>
</protein>
<evidence type="ECO:0000313" key="2">
    <source>
        <dbReference type="Proteomes" id="UP000489600"/>
    </source>
</evidence>
<dbReference type="OrthoDB" id="10030083at2759"/>
<gene>
    <name evidence="1" type="ORF">ANE_LOCUS21630</name>
</gene>
<organism evidence="1 2">
    <name type="scientific">Arabis nemorensis</name>
    <dbReference type="NCBI Taxonomy" id="586526"/>
    <lineage>
        <taxon>Eukaryota</taxon>
        <taxon>Viridiplantae</taxon>
        <taxon>Streptophyta</taxon>
        <taxon>Embryophyta</taxon>
        <taxon>Tracheophyta</taxon>
        <taxon>Spermatophyta</taxon>
        <taxon>Magnoliopsida</taxon>
        <taxon>eudicotyledons</taxon>
        <taxon>Gunneridae</taxon>
        <taxon>Pentapetalae</taxon>
        <taxon>rosids</taxon>
        <taxon>malvids</taxon>
        <taxon>Brassicales</taxon>
        <taxon>Brassicaceae</taxon>
        <taxon>Arabideae</taxon>
        <taxon>Arabis</taxon>
    </lineage>
</organism>
<accession>A0A565CC86</accession>
<sequence>MQLVDHALTSSGVVFPMAKLFMIASEMLYAMVIKASGKGTKASQADTPHALLRVWDFCRCTYLGRYKHLTVLWLLRSAIFNSSHHRITQGWGPYAYFQVLEAARLQGTENAATSPSYNGEEEEDGGFMGLHLVDNPSMRRE</sequence>
<dbReference type="Proteomes" id="UP000489600">
    <property type="component" value="Unassembled WGS sequence"/>
</dbReference>
<comment type="caution">
    <text evidence="1">The sequence shown here is derived from an EMBL/GenBank/DDBJ whole genome shotgun (WGS) entry which is preliminary data.</text>
</comment>
<evidence type="ECO:0000313" key="1">
    <source>
        <dbReference type="EMBL" id="VVB11186.1"/>
    </source>
</evidence>